<feature type="chain" id="PRO_5002232210" evidence="1">
    <location>
        <begin position="33"/>
        <end position="307"/>
    </location>
</feature>
<evidence type="ECO:0000313" key="3">
    <source>
        <dbReference type="Proteomes" id="UP000032068"/>
    </source>
</evidence>
<evidence type="ECO:0000256" key="1">
    <source>
        <dbReference type="SAM" id="SignalP"/>
    </source>
</evidence>
<dbReference type="PANTHER" id="PTHR35271">
    <property type="entry name" value="ABC TRANSPORTER, SUBSTRATE-BINDING LIPOPROTEIN-RELATED"/>
    <property type="match status" value="1"/>
</dbReference>
<dbReference type="InterPro" id="IPR007487">
    <property type="entry name" value="ABC_transpt-TYRBP-like"/>
</dbReference>
<organism evidence="2 3">
    <name type="scientific">Pseudomonas fulva</name>
    <dbReference type="NCBI Taxonomy" id="47880"/>
    <lineage>
        <taxon>Bacteria</taxon>
        <taxon>Pseudomonadati</taxon>
        <taxon>Pseudomonadota</taxon>
        <taxon>Gammaproteobacteria</taxon>
        <taxon>Pseudomonadales</taxon>
        <taxon>Pseudomonadaceae</taxon>
        <taxon>Pseudomonas</taxon>
    </lineage>
</organism>
<gene>
    <name evidence="2" type="ORF">RU08_10755</name>
</gene>
<proteinExistence type="predicted"/>
<name>A0A0D0KUS5_9PSED</name>
<comment type="caution">
    <text evidence="2">The sequence shown here is derived from an EMBL/GenBank/DDBJ whole genome shotgun (WGS) entry which is preliminary data.</text>
</comment>
<accession>A0A0D0KUS5</accession>
<reference evidence="2 3" key="1">
    <citation type="submission" date="2014-12" db="EMBL/GenBank/DDBJ databases">
        <title>16Stimator: statistical estimation of ribosomal gene copy numbers from draft genome assemblies.</title>
        <authorList>
            <person name="Perisin M.A."/>
            <person name="Vetter M."/>
            <person name="Gilbert J.A."/>
            <person name="Bergelson J."/>
        </authorList>
    </citation>
    <scope>NUCLEOTIDE SEQUENCE [LARGE SCALE GENOMIC DNA]</scope>
    <source>
        <strain evidence="2 3">MEJ086</strain>
    </source>
</reference>
<dbReference type="OrthoDB" id="9178917at2"/>
<dbReference type="AlphaFoldDB" id="A0A0D0KUS5"/>
<dbReference type="RefSeq" id="WP_042553804.1">
    <property type="nucleotide sequence ID" value="NZ_JXQW01000025.1"/>
</dbReference>
<evidence type="ECO:0000313" key="2">
    <source>
        <dbReference type="EMBL" id="KIQ00819.1"/>
    </source>
</evidence>
<protein>
    <submittedName>
        <fullName evidence="2">ABC transporter substrate-binding protein</fullName>
    </submittedName>
</protein>
<feature type="signal peptide" evidence="1">
    <location>
        <begin position="1"/>
        <end position="32"/>
    </location>
</feature>
<dbReference type="PANTHER" id="PTHR35271:SF1">
    <property type="entry name" value="ABC TRANSPORTER, SUBSTRATE-BINDING LIPOPROTEIN"/>
    <property type="match status" value="1"/>
</dbReference>
<sequence>MAANRSMAWPGNRTWVRCALLVLCLLQSPSQAAELLLSSAGDTSVLHGFGTALAAARPQDRVRIVPLNEMPPLNELSADTRLILFGQPALAWRVSSQDGPATLVLQVNRTQARATLGERTPANLSVLWQDAAPLRQLRLAKRLLPHIDRVGVLHDQHSAFLLDEIQQAASSLGLKIVSQGWQNTRDNRPLLSLLRDSDILLGVADDDLYNPQTAKNLLLTSYGQQHALIGPSAGFVRAGSLASTYSDQNDWLTTLGQLLDQPPQSWPHGTYSNTFKVLGNPQVARALAVDLPSDEDLARHLSEGETP</sequence>
<dbReference type="EMBL" id="JXQW01000025">
    <property type="protein sequence ID" value="KIQ00819.1"/>
    <property type="molecule type" value="Genomic_DNA"/>
</dbReference>
<keyword evidence="1" id="KW-0732">Signal</keyword>
<dbReference type="Proteomes" id="UP000032068">
    <property type="component" value="Unassembled WGS sequence"/>
</dbReference>
<dbReference type="Gene3D" id="3.40.50.2300">
    <property type="match status" value="1"/>
</dbReference>